<evidence type="ECO:0000313" key="3">
    <source>
        <dbReference type="Proteomes" id="UP000704762"/>
    </source>
</evidence>
<protein>
    <submittedName>
        <fullName evidence="2">ArsR family transcriptional regulator</fullName>
    </submittedName>
</protein>
<dbReference type="InterPro" id="IPR036388">
    <property type="entry name" value="WH-like_DNA-bd_sf"/>
</dbReference>
<evidence type="ECO:0000313" key="2">
    <source>
        <dbReference type="EMBL" id="MBM7797577.1"/>
    </source>
</evidence>
<dbReference type="RefSeq" id="WP_338041121.1">
    <property type="nucleotide sequence ID" value="NZ_BAAAQP010000011.1"/>
</dbReference>
<sequence>MKNSRPVQEPGVPLGPLPTPPASAEPAISDSRRAVMDALLRSGRPLTLAALSELTSLHINTLREHLEALESEGRVRRQRAAPSGRGRPAQLYEATGEAATVMEYAGLASALAAAIHHGPGDPVPVAIAAGEEWGRDLARTKGGPPDGRPESGRRHLVALLADLGFGPEADPQATEVSLTRCPLLDTARRYPDVVCRVHLGIVQGALEQWQVDGHRAELLPFSDPGCCRLVLAPSGPGETTR</sequence>
<dbReference type="SUPFAM" id="SSF46785">
    <property type="entry name" value="Winged helix' DNA-binding domain"/>
    <property type="match status" value="1"/>
</dbReference>
<evidence type="ECO:0000256" key="1">
    <source>
        <dbReference type="SAM" id="MobiDB-lite"/>
    </source>
</evidence>
<dbReference type="Gene3D" id="1.10.10.10">
    <property type="entry name" value="Winged helix-like DNA-binding domain superfamily/Winged helix DNA-binding domain"/>
    <property type="match status" value="1"/>
</dbReference>
<feature type="compositionally biased region" description="Pro residues" evidence="1">
    <location>
        <begin position="13"/>
        <end position="23"/>
    </location>
</feature>
<keyword evidence="3" id="KW-1185">Reference proteome</keyword>
<gene>
    <name evidence="2" type="ORF">JOE57_000498</name>
</gene>
<dbReference type="Proteomes" id="UP000704762">
    <property type="component" value="Unassembled WGS sequence"/>
</dbReference>
<proteinExistence type="predicted"/>
<name>A0ABS2RGB8_9ACTN</name>
<dbReference type="Pfam" id="PF12840">
    <property type="entry name" value="HTH_20"/>
    <property type="match status" value="1"/>
</dbReference>
<comment type="caution">
    <text evidence="2">The sequence shown here is derived from an EMBL/GenBank/DDBJ whole genome shotgun (WGS) entry which is preliminary data.</text>
</comment>
<feature type="region of interest" description="Disordered" evidence="1">
    <location>
        <begin position="1"/>
        <end position="29"/>
    </location>
</feature>
<reference evidence="2 3" key="1">
    <citation type="submission" date="2021-01" db="EMBL/GenBank/DDBJ databases">
        <title>Sequencing the genomes of 1000 actinobacteria strains.</title>
        <authorList>
            <person name="Klenk H.-P."/>
        </authorList>
    </citation>
    <scope>NUCLEOTIDE SEQUENCE [LARGE SCALE GENOMIC DNA]</scope>
    <source>
        <strain evidence="2 3">DSM 18662</strain>
    </source>
</reference>
<dbReference type="InterPro" id="IPR036390">
    <property type="entry name" value="WH_DNA-bd_sf"/>
</dbReference>
<organism evidence="2 3">
    <name type="scientific">Microlunatus panaciterrae</name>
    <dbReference type="NCBI Taxonomy" id="400768"/>
    <lineage>
        <taxon>Bacteria</taxon>
        <taxon>Bacillati</taxon>
        <taxon>Actinomycetota</taxon>
        <taxon>Actinomycetes</taxon>
        <taxon>Propionibacteriales</taxon>
        <taxon>Propionibacteriaceae</taxon>
        <taxon>Microlunatus</taxon>
    </lineage>
</organism>
<accession>A0ABS2RGB8</accession>
<dbReference type="EMBL" id="JAFBCF010000001">
    <property type="protein sequence ID" value="MBM7797577.1"/>
    <property type="molecule type" value="Genomic_DNA"/>
</dbReference>